<keyword evidence="2" id="KW-0812">Transmembrane</keyword>
<dbReference type="Gene3D" id="2.60.40.1260">
    <property type="entry name" value="Lamin Tail domain"/>
    <property type="match status" value="2"/>
</dbReference>
<reference evidence="5 6" key="1">
    <citation type="submission" date="2023-06" db="EMBL/GenBank/DDBJ databases">
        <authorList>
            <person name="Feng G."/>
            <person name="Li J."/>
            <person name="Zhu H."/>
        </authorList>
    </citation>
    <scope>NUCLEOTIDE SEQUENCE [LARGE SCALE GENOMIC DNA]</scope>
    <source>
        <strain evidence="5 6">RHCJP20</strain>
    </source>
</reference>
<dbReference type="Proteomes" id="UP001235720">
    <property type="component" value="Unassembled WGS sequence"/>
</dbReference>
<keyword evidence="3" id="KW-0732">Signal</keyword>
<dbReference type="InterPro" id="IPR001322">
    <property type="entry name" value="Lamin_tail_dom"/>
</dbReference>
<dbReference type="EMBL" id="JAUCMM010000010">
    <property type="protein sequence ID" value="MDM7889420.1"/>
    <property type="molecule type" value="Genomic_DNA"/>
</dbReference>
<feature type="signal peptide" evidence="3">
    <location>
        <begin position="1"/>
        <end position="30"/>
    </location>
</feature>
<feature type="region of interest" description="Disordered" evidence="1">
    <location>
        <begin position="607"/>
        <end position="702"/>
    </location>
</feature>
<proteinExistence type="predicted"/>
<name>A0ABT7TIJ9_9MICO</name>
<feature type="compositionally biased region" description="Low complexity" evidence="1">
    <location>
        <begin position="676"/>
        <end position="688"/>
    </location>
</feature>
<feature type="chain" id="PRO_5046037570" evidence="3">
    <location>
        <begin position="31"/>
        <end position="820"/>
    </location>
</feature>
<keyword evidence="6" id="KW-1185">Reference proteome</keyword>
<feature type="compositionally biased region" description="Gly residues" evidence="1">
    <location>
        <begin position="635"/>
        <end position="645"/>
    </location>
</feature>
<feature type="transmembrane region" description="Helical" evidence="2">
    <location>
        <begin position="790"/>
        <end position="810"/>
    </location>
</feature>
<sequence length="820" mass="82906">MRTPALRLGAGLATGIALAAGVLTATPAVAAVGDDDPSVGARVTTGPAAGLAINEVESNADDTDWVELVNTSSAAIDLSGWRFLDSDSSHTAWTLPQGSTIAAGGYLVVDQETTTRPGFDFGLGGADAVRLYDPSGALALRYAWTTHAAVTYGSCPDGSGTLVDTTASTKGRPNDCSSPVRINEVESQDGTPGDWVELTNVGTTTVELGGYVLRDSEDDHAWTIPAGTSVAPGGFTVLDEAQAGAGTGTGSGSGFGFGLGKADSVRLYDPRGTLVDQYSWTAHAATTYGRNPDGTGDFAETAESTKGATNRFAGVVAAEAWPGGPDETVLDAEDTFTGDLSGLDWTTSSTSRDGQLWAVQNGDGLLYHLASDGRGGWAPTNAAGVDLRYADGTGTPDAEGVTVTADDPGAVYVSTERDNDVSKVSRPAVLRFATTDGSESVLRATDEWNLAADFPGLGANAGLEGVTWVPDAWLTSHGFVDQHSGAVYAPASYPGHGHGLFLVGVEGTASVYAYALMDDGSSQRVATIATPFSLVAEVQFDPMLDALWVVCDEACSGRTALFDVQDGAFTLASLYEAPANADRTLANEGFAISGRCVDGARATYYADDNDTNGSSLRTGTYPCDATTEPGDGDGETPGPGDGDGGSTPTPTPTPGTGGGAGGGTPAPTAPAPTTPATPTAPVAPDASALTDGNRGSVSAPSGIRAGTSVTIAVGTQHAGERVAVWLFSEPRLLGTPVVAADGTVTVVVPADVPAGQHRIVVAALDGTLIGWTDVRVDPVTGPLAFTGAELGGGIAAALLLLAAGTGVLVARRRRTVGSPA</sequence>
<keyword evidence="2" id="KW-0472">Membrane</keyword>
<dbReference type="RefSeq" id="WP_289471008.1">
    <property type="nucleotide sequence ID" value="NZ_JAUCMM010000010.1"/>
</dbReference>
<evidence type="ECO:0000256" key="2">
    <source>
        <dbReference type="SAM" id="Phobius"/>
    </source>
</evidence>
<evidence type="ECO:0000259" key="4">
    <source>
        <dbReference type="PROSITE" id="PS51841"/>
    </source>
</evidence>
<accession>A0ABT7TIJ9</accession>
<dbReference type="SUPFAM" id="SSF74853">
    <property type="entry name" value="Lamin A/C globular tail domain"/>
    <property type="match status" value="2"/>
</dbReference>
<dbReference type="Pfam" id="PF00932">
    <property type="entry name" value="LTD"/>
    <property type="match status" value="2"/>
</dbReference>
<gene>
    <name evidence="5" type="ORF">QUG98_13255</name>
</gene>
<comment type="caution">
    <text evidence="5">The sequence shown here is derived from an EMBL/GenBank/DDBJ whole genome shotgun (WGS) entry which is preliminary data.</text>
</comment>
<evidence type="ECO:0000313" key="6">
    <source>
        <dbReference type="Proteomes" id="UP001235720"/>
    </source>
</evidence>
<evidence type="ECO:0000313" key="5">
    <source>
        <dbReference type="EMBL" id="MDM7889420.1"/>
    </source>
</evidence>
<keyword evidence="2" id="KW-1133">Transmembrane helix</keyword>
<protein>
    <submittedName>
        <fullName evidence="5">Lamin tail domain-containing protein</fullName>
    </submittedName>
</protein>
<feature type="domain" description="LTD" evidence="4">
    <location>
        <begin position="161"/>
        <end position="282"/>
    </location>
</feature>
<organism evidence="5 6">
    <name type="scientific">Curtobacterium subtropicum</name>
    <dbReference type="NCBI Taxonomy" id="3055138"/>
    <lineage>
        <taxon>Bacteria</taxon>
        <taxon>Bacillati</taxon>
        <taxon>Actinomycetota</taxon>
        <taxon>Actinomycetes</taxon>
        <taxon>Micrococcales</taxon>
        <taxon>Microbacteriaceae</taxon>
        <taxon>Curtobacterium</taxon>
    </lineage>
</organism>
<evidence type="ECO:0000256" key="1">
    <source>
        <dbReference type="SAM" id="MobiDB-lite"/>
    </source>
</evidence>
<evidence type="ECO:0000256" key="3">
    <source>
        <dbReference type="SAM" id="SignalP"/>
    </source>
</evidence>
<feature type="compositionally biased region" description="Gly residues" evidence="1">
    <location>
        <begin position="655"/>
        <end position="664"/>
    </location>
</feature>
<dbReference type="PROSITE" id="PS51841">
    <property type="entry name" value="LTD"/>
    <property type="match status" value="2"/>
</dbReference>
<feature type="domain" description="LTD" evidence="4">
    <location>
        <begin position="36"/>
        <end position="154"/>
    </location>
</feature>
<dbReference type="InterPro" id="IPR036415">
    <property type="entry name" value="Lamin_tail_dom_sf"/>
</dbReference>